<organism evidence="1 2">
    <name type="scientific">Ancylostoma caninum</name>
    <name type="common">Dog hookworm</name>
    <dbReference type="NCBI Taxonomy" id="29170"/>
    <lineage>
        <taxon>Eukaryota</taxon>
        <taxon>Metazoa</taxon>
        <taxon>Ecdysozoa</taxon>
        <taxon>Nematoda</taxon>
        <taxon>Chromadorea</taxon>
        <taxon>Rhabditida</taxon>
        <taxon>Rhabditina</taxon>
        <taxon>Rhabditomorpha</taxon>
        <taxon>Strongyloidea</taxon>
        <taxon>Ancylostomatidae</taxon>
        <taxon>Ancylostomatinae</taxon>
        <taxon>Ancylostoma</taxon>
    </lineage>
</organism>
<protein>
    <recommendedName>
        <fullName evidence="3">SCP domain-containing protein</fullName>
    </recommendedName>
</protein>
<comment type="caution">
    <text evidence="1">The sequence shown here is derived from an EMBL/GenBank/DDBJ whole genome shotgun (WGS) entry which is preliminary data.</text>
</comment>
<evidence type="ECO:0000313" key="2">
    <source>
        <dbReference type="Proteomes" id="UP000252519"/>
    </source>
</evidence>
<reference evidence="1 2" key="1">
    <citation type="submission" date="2014-10" db="EMBL/GenBank/DDBJ databases">
        <title>Draft genome of the hookworm Ancylostoma caninum.</title>
        <authorList>
            <person name="Mitreva M."/>
        </authorList>
    </citation>
    <scope>NUCLEOTIDE SEQUENCE [LARGE SCALE GENOMIC DNA]</scope>
    <source>
        <strain evidence="1 2">Baltimore</strain>
    </source>
</reference>
<accession>A0A368GF85</accession>
<gene>
    <name evidence="1" type="ORF">ANCCAN_10991</name>
</gene>
<dbReference type="InterPro" id="IPR035109">
    <property type="entry name" value="ASPR"/>
</dbReference>
<sequence length="99" mass="11372">MNSIILPALPEYDCRYEDFAFIGFGDSDHYFPHVPQNSVKLVHEGPKNGTSNRKKIGRFLRGAIGTWRRNNIGQVQGKSRFGCQFSDENDKYRVVCIFD</sequence>
<dbReference type="Pfam" id="PF17641">
    <property type="entry name" value="ASPRs"/>
    <property type="match status" value="1"/>
</dbReference>
<evidence type="ECO:0008006" key="3">
    <source>
        <dbReference type="Google" id="ProtNLM"/>
    </source>
</evidence>
<name>A0A368GF85_ANCCA</name>
<dbReference type="AlphaFoldDB" id="A0A368GF85"/>
<proteinExistence type="predicted"/>
<dbReference type="Proteomes" id="UP000252519">
    <property type="component" value="Unassembled WGS sequence"/>
</dbReference>
<keyword evidence="2" id="KW-1185">Reference proteome</keyword>
<evidence type="ECO:0000313" key="1">
    <source>
        <dbReference type="EMBL" id="RCN43031.1"/>
    </source>
</evidence>
<dbReference type="EMBL" id="JOJR01000172">
    <property type="protein sequence ID" value="RCN43031.1"/>
    <property type="molecule type" value="Genomic_DNA"/>
</dbReference>